<dbReference type="Proteomes" id="UP000824120">
    <property type="component" value="Chromosome 5"/>
</dbReference>
<dbReference type="OrthoDB" id="1304843at2759"/>
<dbReference type="EMBL" id="JACXVP010000005">
    <property type="protein sequence ID" value="KAG5605973.1"/>
    <property type="molecule type" value="Genomic_DNA"/>
</dbReference>
<dbReference type="InterPro" id="IPR001810">
    <property type="entry name" value="F-box_dom"/>
</dbReference>
<evidence type="ECO:0000313" key="3">
    <source>
        <dbReference type="Proteomes" id="UP000824120"/>
    </source>
</evidence>
<protein>
    <recommendedName>
        <fullName evidence="1">F-box domain-containing protein</fullName>
    </recommendedName>
</protein>
<dbReference type="SUPFAM" id="SSF81383">
    <property type="entry name" value="F-box domain"/>
    <property type="match status" value="1"/>
</dbReference>
<dbReference type="PANTHER" id="PTHR31639:SF292">
    <property type="entry name" value="F-BOX DOMAIN-CONTAINING PROTEIN"/>
    <property type="match status" value="1"/>
</dbReference>
<keyword evidence="3" id="KW-1185">Reference proteome</keyword>
<evidence type="ECO:0000259" key="1">
    <source>
        <dbReference type="PROSITE" id="PS50181"/>
    </source>
</evidence>
<proteinExistence type="predicted"/>
<dbReference type="SMART" id="SM00256">
    <property type="entry name" value="FBOX"/>
    <property type="match status" value="1"/>
</dbReference>
<feature type="domain" description="F-box" evidence="1">
    <location>
        <begin position="19"/>
        <end position="53"/>
    </location>
</feature>
<dbReference type="InterPro" id="IPR036047">
    <property type="entry name" value="F-box-like_dom_sf"/>
</dbReference>
<sequence length="113" mass="13522">MMVNINNRGTEGIIDENDIDKIYDLPIDILDEIFKNLPFGELVKTRVLSKKWNFFWAMHPLHKHVKELTLNIHKRKRYTLPFCIFDCPTLTYLRCHQFHSQTTFFQSIILKSP</sequence>
<organism evidence="2 3">
    <name type="scientific">Solanum commersonii</name>
    <name type="common">Commerson's wild potato</name>
    <name type="synonym">Commerson's nightshade</name>
    <dbReference type="NCBI Taxonomy" id="4109"/>
    <lineage>
        <taxon>Eukaryota</taxon>
        <taxon>Viridiplantae</taxon>
        <taxon>Streptophyta</taxon>
        <taxon>Embryophyta</taxon>
        <taxon>Tracheophyta</taxon>
        <taxon>Spermatophyta</taxon>
        <taxon>Magnoliopsida</taxon>
        <taxon>eudicotyledons</taxon>
        <taxon>Gunneridae</taxon>
        <taxon>Pentapetalae</taxon>
        <taxon>asterids</taxon>
        <taxon>lamiids</taxon>
        <taxon>Solanales</taxon>
        <taxon>Solanaceae</taxon>
        <taxon>Solanoideae</taxon>
        <taxon>Solaneae</taxon>
        <taxon>Solanum</taxon>
    </lineage>
</organism>
<reference evidence="2 3" key="1">
    <citation type="submission" date="2020-09" db="EMBL/GenBank/DDBJ databases">
        <title>De no assembly of potato wild relative species, Solanum commersonii.</title>
        <authorList>
            <person name="Cho K."/>
        </authorList>
    </citation>
    <scope>NUCLEOTIDE SEQUENCE [LARGE SCALE GENOMIC DNA]</scope>
    <source>
        <strain evidence="2">LZ3.2</strain>
        <tissue evidence="2">Leaf</tissue>
    </source>
</reference>
<evidence type="ECO:0000313" key="2">
    <source>
        <dbReference type="EMBL" id="KAG5605973.1"/>
    </source>
</evidence>
<comment type="caution">
    <text evidence="2">The sequence shown here is derived from an EMBL/GenBank/DDBJ whole genome shotgun (WGS) entry which is preliminary data.</text>
</comment>
<dbReference type="AlphaFoldDB" id="A0A9J5Z1C5"/>
<dbReference type="Pfam" id="PF00646">
    <property type="entry name" value="F-box"/>
    <property type="match status" value="1"/>
</dbReference>
<gene>
    <name evidence="2" type="ORF">H5410_027465</name>
</gene>
<dbReference type="PROSITE" id="PS50181">
    <property type="entry name" value="FBOX"/>
    <property type="match status" value="1"/>
</dbReference>
<dbReference type="PANTHER" id="PTHR31639">
    <property type="entry name" value="F-BOX PROTEIN-LIKE"/>
    <property type="match status" value="1"/>
</dbReference>
<accession>A0A9J5Z1C5</accession>
<name>A0A9J5Z1C5_SOLCO</name>